<evidence type="ECO:0000259" key="3">
    <source>
        <dbReference type="Pfam" id="PF13649"/>
    </source>
</evidence>
<protein>
    <submittedName>
        <fullName evidence="4">Class I SAM-dependent methyltransferase</fullName>
        <ecNumber evidence="4">2.1.1.-</ecNumber>
    </submittedName>
</protein>
<dbReference type="Gene3D" id="2.20.25.110">
    <property type="entry name" value="S-adenosyl-L-methionine-dependent methyltransferases"/>
    <property type="match status" value="1"/>
</dbReference>
<dbReference type="Gene3D" id="3.40.50.150">
    <property type="entry name" value="Vaccinia Virus protein VP39"/>
    <property type="match status" value="1"/>
</dbReference>
<gene>
    <name evidence="4" type="ORF">KKP3000_003382</name>
</gene>
<evidence type="ECO:0000256" key="2">
    <source>
        <dbReference type="ARBA" id="ARBA00022679"/>
    </source>
</evidence>
<dbReference type="PANTHER" id="PTHR43861">
    <property type="entry name" value="TRANS-ACONITATE 2-METHYLTRANSFERASE-RELATED"/>
    <property type="match status" value="1"/>
</dbReference>
<dbReference type="EC" id="2.1.1.-" evidence="4"/>
<reference evidence="4 5" key="1">
    <citation type="journal article" date="2024" name="Int. J. Mol. Sci.">
        <title>Exploration of Alicyclobacillus spp. Genome in Search of Antibiotic Resistance.</title>
        <authorList>
            <person name="Bucka-Kolendo J."/>
            <person name="Kiousi D.E."/>
            <person name="Dekowska A."/>
            <person name="Mikolajczuk-Szczyrba A."/>
            <person name="Karadedos D.M."/>
            <person name="Michael P."/>
            <person name="Galanis A."/>
            <person name="Sokolowska B."/>
        </authorList>
    </citation>
    <scope>NUCLEOTIDE SEQUENCE [LARGE SCALE GENOMIC DNA]</scope>
    <source>
        <strain evidence="4 5">KKP 3000</strain>
    </source>
</reference>
<dbReference type="InterPro" id="IPR041698">
    <property type="entry name" value="Methyltransf_25"/>
</dbReference>
<dbReference type="Pfam" id="PF13649">
    <property type="entry name" value="Methyltransf_25"/>
    <property type="match status" value="1"/>
</dbReference>
<dbReference type="Proteomes" id="UP001579974">
    <property type="component" value="Unassembled WGS sequence"/>
</dbReference>
<dbReference type="RefSeq" id="WP_275476217.1">
    <property type="nucleotide sequence ID" value="NZ_CP162940.1"/>
</dbReference>
<dbReference type="InterPro" id="IPR029063">
    <property type="entry name" value="SAM-dependent_MTases_sf"/>
</dbReference>
<evidence type="ECO:0000313" key="4">
    <source>
        <dbReference type="EMBL" id="MFB5189990.1"/>
    </source>
</evidence>
<dbReference type="CDD" id="cd02440">
    <property type="entry name" value="AdoMet_MTases"/>
    <property type="match status" value="1"/>
</dbReference>
<dbReference type="GO" id="GO:0008168">
    <property type="term" value="F:methyltransferase activity"/>
    <property type="evidence" value="ECO:0007669"/>
    <property type="project" value="UniProtKB-KW"/>
</dbReference>
<dbReference type="SUPFAM" id="SSF53335">
    <property type="entry name" value="S-adenosyl-L-methionine-dependent methyltransferases"/>
    <property type="match status" value="1"/>
</dbReference>
<comment type="caution">
    <text evidence="4">The sequence shown here is derived from an EMBL/GenBank/DDBJ whole genome shotgun (WGS) entry which is preliminary data.</text>
</comment>
<organism evidence="4 5">
    <name type="scientific">Alicyclobacillus fastidiosus</name>
    <dbReference type="NCBI Taxonomy" id="392011"/>
    <lineage>
        <taxon>Bacteria</taxon>
        <taxon>Bacillati</taxon>
        <taxon>Bacillota</taxon>
        <taxon>Bacilli</taxon>
        <taxon>Bacillales</taxon>
        <taxon>Alicyclobacillaceae</taxon>
        <taxon>Alicyclobacillus</taxon>
    </lineage>
</organism>
<proteinExistence type="predicted"/>
<dbReference type="EMBL" id="JBDXSU010000004">
    <property type="protein sequence ID" value="MFB5189990.1"/>
    <property type="molecule type" value="Genomic_DNA"/>
</dbReference>
<dbReference type="PANTHER" id="PTHR43861:SF1">
    <property type="entry name" value="TRANS-ACONITATE 2-METHYLTRANSFERASE"/>
    <property type="match status" value="1"/>
</dbReference>
<accession>A0ABV5ADQ7</accession>
<evidence type="ECO:0000313" key="5">
    <source>
        <dbReference type="Proteomes" id="UP001579974"/>
    </source>
</evidence>
<keyword evidence="2 4" id="KW-0808">Transferase</keyword>
<dbReference type="GO" id="GO:0032259">
    <property type="term" value="P:methylation"/>
    <property type="evidence" value="ECO:0007669"/>
    <property type="project" value="UniProtKB-KW"/>
</dbReference>
<name>A0ABV5ADQ7_9BACL</name>
<sequence length="239" mass="27069">MKTYDEFASVYDVFMADAPYDEWMDLILSHWPLAARDVADAGCGTGILTVPLSASARTCIGVDASETMLAKAQERALEMRSHVTFLCQDLRELRLPHAVDLVVSTCDVMNYLPLSDLPRVFAGIRKSLKPTGAFAFDIIGPRRVAALAQGYWHQIEDDAVLLHETRVVERVIEHEVHAFVRLDDGLYERIEEEHRQYYHEEAEVARVLRDCGFQVDSVLADFARERTGEADRLVFIARV</sequence>
<keyword evidence="1 4" id="KW-0489">Methyltransferase</keyword>
<feature type="domain" description="Methyltransferase" evidence="3">
    <location>
        <begin position="38"/>
        <end position="132"/>
    </location>
</feature>
<keyword evidence="5" id="KW-1185">Reference proteome</keyword>
<evidence type="ECO:0000256" key="1">
    <source>
        <dbReference type="ARBA" id="ARBA00022603"/>
    </source>
</evidence>